<dbReference type="KEGG" id="paca:ID47_02975"/>
<comment type="subcellular location">
    <subcellularLocation>
        <location evidence="1">Virion</location>
    </subcellularLocation>
</comment>
<evidence type="ECO:0008006" key="6">
    <source>
        <dbReference type="Google" id="ProtNLM"/>
    </source>
</evidence>
<evidence type="ECO:0000313" key="5">
    <source>
        <dbReference type="Proteomes" id="UP000028926"/>
    </source>
</evidence>
<gene>
    <name evidence="4" type="ORF">ID47_02975</name>
</gene>
<sequence length="491" mass="55098">MYERAYRIAIPNRNMYNNPVPGQRKNYNNYTSLGTQVVDRFVNHIQASLTPPFKRWVELKAGDSVPEEISDQLNKAYSDFTKVGFEMLDASNFNVAISESYYDLAVGTSCLLVSEGDDNAPFIFTAVPPEQVTLVEDGYGRVYMIFRKHKIEAALIKETWPTARLSAEMQRLINSNPLCDVEVLEVTYKVGKKYYYEVFNNSTQDKFVESVMSRSGWVITRLGKVPGEPYGRGPVIVALEDLQMYNKAKELMIRSAQMSTFGMYTVADSDIINPNTLVLSPGMMIPVSRNAGANGPSIAPLPGAGNLDMQQFMLADLQNDIKTIMMNDRMPPEIGAVRSATEYALRGQSRQIDVQSYFGRLQYEMVQPLWQNMLTIMYEKEVLGDIPPELITIDNMLLKVRVVSPLAKEQGIIDMQNTIQTIQTAQALAGLEAVNASYKMEDLPYILARDSGMTQDLLRTKEEREQFMAQAQQAAQMQQMAEMAGMSSAAA</sequence>
<protein>
    <recommendedName>
        <fullName evidence="6">Head-to-tail joining protein</fullName>
    </recommendedName>
</protein>
<dbReference type="EMBL" id="CP008941">
    <property type="protein sequence ID" value="AIK95919.1"/>
    <property type="molecule type" value="Genomic_DNA"/>
</dbReference>
<dbReference type="Proteomes" id="UP000028926">
    <property type="component" value="Chromosome"/>
</dbReference>
<organism evidence="4 5">
    <name type="scientific">Candidatus Odyssella acanthamoebae</name>
    <dbReference type="NCBI Taxonomy" id="91604"/>
    <lineage>
        <taxon>Bacteria</taxon>
        <taxon>Pseudomonadati</taxon>
        <taxon>Pseudomonadota</taxon>
        <taxon>Alphaproteobacteria</taxon>
        <taxon>Holosporales</taxon>
        <taxon>Candidatus Paracaedibacteraceae</taxon>
        <taxon>Candidatus Odyssella</taxon>
    </lineage>
</organism>
<evidence type="ECO:0000313" key="4">
    <source>
        <dbReference type="EMBL" id="AIK95919.1"/>
    </source>
</evidence>
<dbReference type="HOGENOM" id="CLU_035407_0_0_5"/>
<name>A0A077AV61_9PROT</name>
<evidence type="ECO:0000256" key="2">
    <source>
        <dbReference type="ARBA" id="ARBA00022612"/>
    </source>
</evidence>
<dbReference type="Pfam" id="PF12236">
    <property type="entry name" value="Head-tail_con"/>
    <property type="match status" value="1"/>
</dbReference>
<dbReference type="STRING" id="91604.ID47_02975"/>
<dbReference type="AlphaFoldDB" id="A0A077AV61"/>
<keyword evidence="3" id="KW-0231">Viral genome packaging</keyword>
<keyword evidence="2" id="KW-1188">Viral release from host cell</keyword>
<keyword evidence="5" id="KW-1185">Reference proteome</keyword>
<reference evidence="4 5" key="1">
    <citation type="submission" date="2014-07" db="EMBL/GenBank/DDBJ databases">
        <title>Comparative genomic insights into amoeba endosymbionts belonging to the families of Holosporaceae and Candidatus Midichloriaceae within Rickettsiales.</title>
        <authorList>
            <person name="Wang Z."/>
            <person name="Wu M."/>
        </authorList>
    </citation>
    <scope>NUCLEOTIDE SEQUENCE [LARGE SCALE GENOMIC DNA]</scope>
    <source>
        <strain evidence="4">PRA3</strain>
    </source>
</reference>
<proteinExistence type="predicted"/>
<evidence type="ECO:0000256" key="3">
    <source>
        <dbReference type="ARBA" id="ARBA00023219"/>
    </source>
</evidence>
<accession>A0A077AV61</accession>
<dbReference type="eggNOG" id="ENOG502Z7XJ">
    <property type="taxonomic scope" value="Bacteria"/>
</dbReference>
<dbReference type="InterPro" id="IPR020991">
    <property type="entry name" value="Connector_podovirus"/>
</dbReference>
<evidence type="ECO:0000256" key="1">
    <source>
        <dbReference type="ARBA" id="ARBA00004328"/>
    </source>
</evidence>